<dbReference type="STRING" id="5874.Q4U8E8"/>
<evidence type="ECO:0000256" key="1">
    <source>
        <dbReference type="SAM" id="Coils"/>
    </source>
</evidence>
<gene>
    <name evidence="3" type="ORF">TA10420</name>
</gene>
<organism evidence="3 4">
    <name type="scientific">Theileria annulata</name>
    <dbReference type="NCBI Taxonomy" id="5874"/>
    <lineage>
        <taxon>Eukaryota</taxon>
        <taxon>Sar</taxon>
        <taxon>Alveolata</taxon>
        <taxon>Apicomplexa</taxon>
        <taxon>Aconoidasida</taxon>
        <taxon>Piroplasmida</taxon>
        <taxon>Theileriidae</taxon>
        <taxon>Theileria</taxon>
    </lineage>
</organism>
<keyword evidence="2" id="KW-0812">Transmembrane</keyword>
<feature type="transmembrane region" description="Helical" evidence="2">
    <location>
        <begin position="560"/>
        <end position="578"/>
    </location>
</feature>
<evidence type="ECO:0000313" key="3">
    <source>
        <dbReference type="EMBL" id="CAI76905.1"/>
    </source>
</evidence>
<reference evidence="3 4" key="1">
    <citation type="journal article" date="2005" name="Science">
        <title>Genome of the host-cell transforming parasite Theileria annulata compared with T. parva.</title>
        <authorList>
            <person name="Pain A."/>
            <person name="Renauld H."/>
            <person name="Berriman M."/>
            <person name="Murphy L."/>
            <person name="Yeats C.A."/>
            <person name="Weir W."/>
            <person name="Kerhornou A."/>
            <person name="Aslett M."/>
            <person name="Bishop R."/>
            <person name="Bouchier C."/>
            <person name="Cochet M."/>
            <person name="Coulson R.M.R."/>
            <person name="Cronin A."/>
            <person name="de Villiers E.P."/>
            <person name="Fraser A."/>
            <person name="Fosker N."/>
            <person name="Gardner M."/>
            <person name="Goble A."/>
            <person name="Griffiths-Jones S."/>
            <person name="Harris D.E."/>
            <person name="Katzer F."/>
            <person name="Larke N."/>
            <person name="Lord A."/>
            <person name="Maser P."/>
            <person name="McKellar S."/>
            <person name="Mooney P."/>
            <person name="Morton F."/>
            <person name="Nene V."/>
            <person name="O'Neil S."/>
            <person name="Price C."/>
            <person name="Quail M.A."/>
            <person name="Rabbinowitsch E."/>
            <person name="Rawlings N.D."/>
            <person name="Rutter S."/>
            <person name="Saunders D."/>
            <person name="Seeger K."/>
            <person name="Shah T."/>
            <person name="Squares R."/>
            <person name="Squares S."/>
            <person name="Tivey A."/>
            <person name="Walker A.R."/>
            <person name="Woodward J."/>
            <person name="Dobbelaere D.A.E."/>
            <person name="Langsley G."/>
            <person name="Rajandream M.A."/>
            <person name="McKeever D."/>
            <person name="Shiels B."/>
            <person name="Tait A."/>
            <person name="Barrell B.G."/>
            <person name="Hall N."/>
        </authorList>
    </citation>
    <scope>NUCLEOTIDE SEQUENCE [LARGE SCALE GENOMIC DNA]</scope>
    <source>
        <strain evidence="4">Ankara</strain>
    </source>
</reference>
<dbReference type="RefSeq" id="XP_953530.1">
    <property type="nucleotide sequence ID" value="XM_948437.1"/>
</dbReference>
<evidence type="ECO:0000256" key="2">
    <source>
        <dbReference type="SAM" id="Phobius"/>
    </source>
</evidence>
<dbReference type="Proteomes" id="UP000001950">
    <property type="component" value="Chromosome 4"/>
</dbReference>
<name>Q4U8E8_THEAN</name>
<dbReference type="OrthoDB" id="10479955at2759"/>
<dbReference type="KEGG" id="tan:TA10420"/>
<feature type="transmembrane region" description="Helical" evidence="2">
    <location>
        <begin position="141"/>
        <end position="161"/>
    </location>
</feature>
<proteinExistence type="predicted"/>
<feature type="transmembrane region" description="Helical" evidence="2">
    <location>
        <begin position="267"/>
        <end position="289"/>
    </location>
</feature>
<feature type="coiled-coil region" evidence="1">
    <location>
        <begin position="297"/>
        <end position="334"/>
    </location>
</feature>
<feature type="transmembrane region" description="Helical" evidence="2">
    <location>
        <begin position="598"/>
        <end position="624"/>
    </location>
</feature>
<keyword evidence="2" id="KW-1133">Transmembrane helix</keyword>
<protein>
    <submittedName>
        <fullName evidence="3">Uncharacterized protein</fullName>
    </submittedName>
</protein>
<feature type="transmembrane region" description="Helical" evidence="2">
    <location>
        <begin position="167"/>
        <end position="190"/>
    </location>
</feature>
<dbReference type="InParanoid" id="Q4U8E8"/>
<dbReference type="VEuPathDB" id="PiroplasmaDB:TA10420"/>
<evidence type="ECO:0000313" key="4">
    <source>
        <dbReference type="Proteomes" id="UP000001950"/>
    </source>
</evidence>
<accession>Q4U8E8</accession>
<feature type="transmembrane region" description="Helical" evidence="2">
    <location>
        <begin position="202"/>
        <end position="223"/>
    </location>
</feature>
<feature type="transmembrane region" description="Helical" evidence="2">
    <location>
        <begin position="657"/>
        <end position="678"/>
    </location>
</feature>
<keyword evidence="2" id="KW-0472">Membrane</keyword>
<feature type="transmembrane region" description="Helical" evidence="2">
    <location>
        <begin position="6"/>
        <end position="26"/>
    </location>
</feature>
<dbReference type="AlphaFoldDB" id="Q4U8E8"/>
<feature type="transmembrane region" description="Helical" evidence="2">
    <location>
        <begin position="229"/>
        <end position="255"/>
    </location>
</feature>
<sequence>MYEYQLINLYYPLFLLIINYILIQYFKKFIFNNIILKLVLNKDRKMSGEQSSSTRLSNPKEKKEDDINKQILDRIKSLKDTKFSGEITDYVPKLIVAFVSMMSFLMTYQINTTSSYIGSGLRVPSHNVGIYVAKITSYRSFLMMLGFGFAYLIYYICTLVSKENYDAITLTLKIISLFFLYLLMVSRWCLLFSSFLTKNLSYNVYFFLSTDALAAGAFQMSLILLIPQFIFIIFLSIHLLALLFFLTQFVFDLFLSNKPLVMLRIQFSMCLIVSYIGIGLWAFYLFYYYDDDPKSYKEELYKQNKNMKKANNIYQKLKEKSKKAKEIIDNLTNNIMANEFNIVKNDIHELSLVSDQITDLTNGFGNLLNELVQFIKDTKEIVNKFKHKENNSDYDEEKDKKKFISQKTNHYDDKYTEKVSGLRALFTKEKDNDLSDLFGRLLSVQGDLEKILTSFIYGNASNGLKNFYADFNEYIKETKYLTNPSISSFNLENPSKSQNDLNRIGSELKASENKINAKISYLKTSVETYIKQIEKNVSDLEKITKLENEITKILFEKHDHIIFCYVMIAIACFFRDFFYPPIIPHALLIEYESQKILLLGIILQLLFCFPVFILDEILNIFTLFMEDYFIYFWTLSGPPFIVLIFTFLAIHTKIPFFHLITGSTGRVFILILFLIPFYTLMESVSYAYLSHHVFYQLGFSHKNLLFLLFHQLLEMFCTYFFSKLSAGYNHARVRLGHCLPTYTTNYEMDFWQELWSMVKWTLQYTFKDILFFFRTNIRQYL</sequence>
<keyword evidence="1" id="KW-0175">Coiled coil</keyword>
<keyword evidence="4" id="KW-1185">Reference proteome</keyword>
<dbReference type="EMBL" id="CR940353">
    <property type="protein sequence ID" value="CAI76905.1"/>
    <property type="molecule type" value="Genomic_DNA"/>
</dbReference>
<feature type="transmembrane region" description="Helical" evidence="2">
    <location>
        <begin position="630"/>
        <end position="650"/>
    </location>
</feature>
<dbReference type="GeneID" id="3862561"/>